<feature type="signal peptide" evidence="2">
    <location>
        <begin position="1"/>
        <end position="24"/>
    </location>
</feature>
<protein>
    <submittedName>
        <fullName evidence="3">Uncharacterized protein</fullName>
    </submittedName>
</protein>
<keyword evidence="2" id="KW-0732">Signal</keyword>
<evidence type="ECO:0000256" key="2">
    <source>
        <dbReference type="SAM" id="SignalP"/>
    </source>
</evidence>
<name>A0AAD1ZR62_9LAMI</name>
<reference evidence="3" key="1">
    <citation type="submission" date="2023-05" db="EMBL/GenBank/DDBJ databases">
        <authorList>
            <person name="Huff M."/>
        </authorList>
    </citation>
    <scope>NUCLEOTIDE SEQUENCE</scope>
</reference>
<dbReference type="EMBL" id="OU503048">
    <property type="protein sequence ID" value="CAI9774391.1"/>
    <property type="molecule type" value="Genomic_DNA"/>
</dbReference>
<accession>A0AAD1ZR62</accession>
<dbReference type="Proteomes" id="UP000834106">
    <property type="component" value="Chromosome 13"/>
</dbReference>
<feature type="chain" id="PRO_5042167605" evidence="2">
    <location>
        <begin position="25"/>
        <end position="214"/>
    </location>
</feature>
<feature type="region of interest" description="Disordered" evidence="1">
    <location>
        <begin position="80"/>
        <end position="104"/>
    </location>
</feature>
<evidence type="ECO:0000313" key="3">
    <source>
        <dbReference type="EMBL" id="CAI9774391.1"/>
    </source>
</evidence>
<evidence type="ECO:0000313" key="4">
    <source>
        <dbReference type="Proteomes" id="UP000834106"/>
    </source>
</evidence>
<keyword evidence="4" id="KW-1185">Reference proteome</keyword>
<organism evidence="3 4">
    <name type="scientific">Fraxinus pennsylvanica</name>
    <dbReference type="NCBI Taxonomy" id="56036"/>
    <lineage>
        <taxon>Eukaryota</taxon>
        <taxon>Viridiplantae</taxon>
        <taxon>Streptophyta</taxon>
        <taxon>Embryophyta</taxon>
        <taxon>Tracheophyta</taxon>
        <taxon>Spermatophyta</taxon>
        <taxon>Magnoliopsida</taxon>
        <taxon>eudicotyledons</taxon>
        <taxon>Gunneridae</taxon>
        <taxon>Pentapetalae</taxon>
        <taxon>asterids</taxon>
        <taxon>lamiids</taxon>
        <taxon>Lamiales</taxon>
        <taxon>Oleaceae</taxon>
        <taxon>Oleeae</taxon>
        <taxon>Fraxinus</taxon>
    </lineage>
</organism>
<gene>
    <name evidence="3" type="ORF">FPE_LOCUS21821</name>
</gene>
<dbReference type="AlphaFoldDB" id="A0AAD1ZR62"/>
<sequence length="214" mass="23721">MAVSLRVIIVSSLLSVLLFVNVIAVRESFGESQQLKSLKNSTVAERLTKEVEFKHDHAVNDPEAVAYMVDIANPKSVFNSEGSDSKLVRGKRNTLSNNPDGPTNVLVQSRSEHINHEDDHKYPLQRTNSTSRISFEGICGTEKRKVSDSSRFCKEDGGIFIETKFDLSPEHYVKLTQEHALLNLPIDEKIEAVIAEEGALHPPIHFLRTGSAGA</sequence>
<proteinExistence type="predicted"/>
<feature type="compositionally biased region" description="Polar residues" evidence="1">
    <location>
        <begin position="93"/>
        <end position="104"/>
    </location>
</feature>
<evidence type="ECO:0000256" key="1">
    <source>
        <dbReference type="SAM" id="MobiDB-lite"/>
    </source>
</evidence>